<evidence type="ECO:0000313" key="3">
    <source>
        <dbReference type="Proteomes" id="UP000295096"/>
    </source>
</evidence>
<reference evidence="2 3" key="1">
    <citation type="journal article" date="2016" name="J. Microbiol.">
        <title>Dankookia rubra gen. nov., sp. nov., an alphaproteobacterium isolated from sediment of a shallow stream.</title>
        <authorList>
            <person name="Kim W.H."/>
            <person name="Kim D.H."/>
            <person name="Kang K."/>
            <person name="Ahn T.Y."/>
        </authorList>
    </citation>
    <scope>NUCLEOTIDE SEQUENCE [LARGE SCALE GENOMIC DNA]</scope>
    <source>
        <strain evidence="2 3">JCM30602</strain>
    </source>
</reference>
<keyword evidence="3" id="KW-1185">Reference proteome</keyword>
<dbReference type="GO" id="GO:0120147">
    <property type="term" value="F:formylglycine-generating oxidase activity"/>
    <property type="evidence" value="ECO:0007669"/>
    <property type="project" value="TreeGrafter"/>
</dbReference>
<name>A0A4R5Q0L0_9PROT</name>
<comment type="caution">
    <text evidence="2">The sequence shown here is derived from an EMBL/GenBank/DDBJ whole genome shotgun (WGS) entry which is preliminary data.</text>
</comment>
<dbReference type="Gene3D" id="3.90.1580.10">
    <property type="entry name" value="paralog of FGE (formylglycine-generating enzyme)"/>
    <property type="match status" value="1"/>
</dbReference>
<dbReference type="InterPro" id="IPR005532">
    <property type="entry name" value="SUMF_dom"/>
</dbReference>
<protein>
    <recommendedName>
        <fullName evidence="1">Sulfatase-modifying factor enzyme-like domain-containing protein</fullName>
    </recommendedName>
</protein>
<feature type="domain" description="Sulfatase-modifying factor enzyme-like" evidence="1">
    <location>
        <begin position="25"/>
        <end position="158"/>
    </location>
</feature>
<dbReference type="PANTHER" id="PTHR23150">
    <property type="entry name" value="SULFATASE MODIFYING FACTOR 1, 2"/>
    <property type="match status" value="1"/>
</dbReference>
<accession>A0A4R5Q0L0</accession>
<organism evidence="2 3">
    <name type="scientific">Dankookia rubra</name>
    <dbReference type="NCBI Taxonomy" id="1442381"/>
    <lineage>
        <taxon>Bacteria</taxon>
        <taxon>Pseudomonadati</taxon>
        <taxon>Pseudomonadota</taxon>
        <taxon>Alphaproteobacteria</taxon>
        <taxon>Acetobacterales</taxon>
        <taxon>Roseomonadaceae</taxon>
        <taxon>Dankookia</taxon>
    </lineage>
</organism>
<dbReference type="EMBL" id="SMSJ01000306">
    <property type="protein sequence ID" value="TDH52662.1"/>
    <property type="molecule type" value="Genomic_DNA"/>
</dbReference>
<sequence>MDWSAIPTNSAFSAPAEHRSAQAPAAMVRIPGGSFVMGSDSHYPEEAPAHRVEMEAFWIDRAPVTNAAFRCFVEATGHVTVAELAPDPSQYPGARPEMLRAASLVFRKTRGPVDTRDWSQWWELRAGADWRHPYGPGSNLVGLDEHPVVHVAYADALAESVGEKIPQGAAG</sequence>
<evidence type="ECO:0000259" key="1">
    <source>
        <dbReference type="Pfam" id="PF03781"/>
    </source>
</evidence>
<gene>
    <name evidence="2" type="ORF">E2C06_36735</name>
</gene>
<dbReference type="InterPro" id="IPR042095">
    <property type="entry name" value="SUMF_sf"/>
</dbReference>
<dbReference type="Proteomes" id="UP000295096">
    <property type="component" value="Unassembled WGS sequence"/>
</dbReference>
<evidence type="ECO:0000313" key="2">
    <source>
        <dbReference type="EMBL" id="TDH52662.1"/>
    </source>
</evidence>
<dbReference type="InterPro" id="IPR051043">
    <property type="entry name" value="Sulfatase_Mod_Factor_Kinase"/>
</dbReference>
<proteinExistence type="predicted"/>
<dbReference type="SUPFAM" id="SSF56436">
    <property type="entry name" value="C-type lectin-like"/>
    <property type="match status" value="1"/>
</dbReference>
<dbReference type="PANTHER" id="PTHR23150:SF19">
    <property type="entry name" value="FORMYLGLYCINE-GENERATING ENZYME"/>
    <property type="match status" value="1"/>
</dbReference>
<dbReference type="OrthoDB" id="9768004at2"/>
<dbReference type="Pfam" id="PF03781">
    <property type="entry name" value="FGE-sulfatase"/>
    <property type="match status" value="1"/>
</dbReference>
<dbReference type="InterPro" id="IPR016187">
    <property type="entry name" value="CTDL_fold"/>
</dbReference>
<dbReference type="AlphaFoldDB" id="A0A4R5Q0L0"/>